<sequence length="58" mass="6569">MFCLEINVSGLRTNQLPKAGDEFGTPLGMGLVHECQIKYKGRPNDTCKPESMIIWWTI</sequence>
<dbReference type="AlphaFoldDB" id="A0A1Y5SNT0"/>
<gene>
    <name evidence="1" type="ORF">PAM7971_01971</name>
</gene>
<reference evidence="1 2" key="1">
    <citation type="submission" date="2017-03" db="EMBL/GenBank/DDBJ databases">
        <authorList>
            <person name="Afonso C.L."/>
            <person name="Miller P.J."/>
            <person name="Scott M.A."/>
            <person name="Spackman E."/>
            <person name="Goraichik I."/>
            <person name="Dimitrov K.M."/>
            <person name="Suarez D.L."/>
            <person name="Swayne D.E."/>
        </authorList>
    </citation>
    <scope>NUCLEOTIDE SEQUENCE [LARGE SCALE GENOMIC DNA]</scope>
    <source>
        <strain evidence="1 2">CECT 7971</strain>
    </source>
</reference>
<dbReference type="Proteomes" id="UP000193307">
    <property type="component" value="Unassembled WGS sequence"/>
</dbReference>
<keyword evidence="2" id="KW-1185">Reference proteome</keyword>
<organism evidence="1 2">
    <name type="scientific">Pacificibacter marinus</name>
    <dbReference type="NCBI Taxonomy" id="658057"/>
    <lineage>
        <taxon>Bacteria</taxon>
        <taxon>Pseudomonadati</taxon>
        <taxon>Pseudomonadota</taxon>
        <taxon>Alphaproteobacteria</taxon>
        <taxon>Rhodobacterales</taxon>
        <taxon>Roseobacteraceae</taxon>
        <taxon>Pacificibacter</taxon>
    </lineage>
</organism>
<evidence type="ECO:0000313" key="1">
    <source>
        <dbReference type="EMBL" id="SLN41957.1"/>
    </source>
</evidence>
<accession>A0A1Y5SNT0</accession>
<proteinExistence type="predicted"/>
<dbReference type="RefSeq" id="WP_170842140.1">
    <property type="nucleotide sequence ID" value="NZ_FNZV01000004.1"/>
</dbReference>
<name>A0A1Y5SNT0_9RHOB</name>
<dbReference type="EMBL" id="FWFW01000005">
    <property type="protein sequence ID" value="SLN41957.1"/>
    <property type="molecule type" value="Genomic_DNA"/>
</dbReference>
<evidence type="ECO:0000313" key="2">
    <source>
        <dbReference type="Proteomes" id="UP000193307"/>
    </source>
</evidence>
<protein>
    <submittedName>
        <fullName evidence="1">Uncharacterized protein</fullName>
    </submittedName>
</protein>